<evidence type="ECO:0000313" key="5">
    <source>
        <dbReference type="EMBL" id="VVA31019.1"/>
    </source>
</evidence>
<dbReference type="InParanoid" id="A0A5E4FUB5"/>
<comment type="similarity">
    <text evidence="3">Belongs to the PMEI family.</text>
</comment>
<evidence type="ECO:0000256" key="2">
    <source>
        <dbReference type="ARBA" id="ARBA00023157"/>
    </source>
</evidence>
<dbReference type="Proteomes" id="UP000327085">
    <property type="component" value="Chromosome 4"/>
</dbReference>
<keyword evidence="2" id="KW-1015">Disulfide bond</keyword>
<organism evidence="5 6">
    <name type="scientific">Prunus dulcis</name>
    <name type="common">Almond</name>
    <name type="synonym">Amygdalus dulcis</name>
    <dbReference type="NCBI Taxonomy" id="3755"/>
    <lineage>
        <taxon>Eukaryota</taxon>
        <taxon>Viridiplantae</taxon>
        <taxon>Streptophyta</taxon>
        <taxon>Embryophyta</taxon>
        <taxon>Tracheophyta</taxon>
        <taxon>Spermatophyta</taxon>
        <taxon>Magnoliopsida</taxon>
        <taxon>eudicotyledons</taxon>
        <taxon>Gunneridae</taxon>
        <taxon>Pentapetalae</taxon>
        <taxon>rosids</taxon>
        <taxon>fabids</taxon>
        <taxon>Rosales</taxon>
        <taxon>Rosaceae</taxon>
        <taxon>Amygdaloideae</taxon>
        <taxon>Amygdaleae</taxon>
        <taxon>Prunus</taxon>
    </lineage>
</organism>
<dbReference type="CDD" id="cd14859">
    <property type="entry name" value="PMEI_like"/>
    <property type="match status" value="1"/>
</dbReference>
<dbReference type="InterPro" id="IPR035513">
    <property type="entry name" value="Invertase/methylesterase_inhib"/>
</dbReference>
<dbReference type="SUPFAM" id="SSF101148">
    <property type="entry name" value="Plant invertase/pectin methylesterase inhibitor"/>
    <property type="match status" value="1"/>
</dbReference>
<dbReference type="SMART" id="SM00856">
    <property type="entry name" value="PMEI"/>
    <property type="match status" value="1"/>
</dbReference>
<gene>
    <name evidence="5" type="ORF">ALMOND_2B016230</name>
</gene>
<evidence type="ECO:0000259" key="4">
    <source>
        <dbReference type="SMART" id="SM00856"/>
    </source>
</evidence>
<name>A0A5E4FUB5_PRUDU</name>
<dbReference type="OMA" id="YHDYNKA"/>
<evidence type="ECO:0000313" key="6">
    <source>
        <dbReference type="Proteomes" id="UP000327085"/>
    </source>
</evidence>
<keyword evidence="1" id="KW-0732">Signal</keyword>
<dbReference type="PANTHER" id="PTHR35357">
    <property type="entry name" value="OS02G0537100 PROTEIN"/>
    <property type="match status" value="1"/>
</dbReference>
<dbReference type="Pfam" id="PF04043">
    <property type="entry name" value="PMEI"/>
    <property type="match status" value="1"/>
</dbReference>
<sequence>MTTTRTGSRVHRVSLHPLPPFIIIFSLSQAKPTQANPEEEGSSIQPTKLVDEVCHSTSSYSLCVESLCTDPRTPSADRYVLAYISFRLAFLNASSTQDHIAKLLKHTEAKAKAKAKANTGPTQQVLRRCYHDYNKAVSALSSAYNDLNSETFSDLVDWAGAASLAADDCQVVVKTTYPPLSTMNLDLKRLCEICVAVSKLFT</sequence>
<dbReference type="EMBL" id="CABIKO010000205">
    <property type="protein sequence ID" value="VVA31019.1"/>
    <property type="molecule type" value="Genomic_DNA"/>
</dbReference>
<evidence type="ECO:0000256" key="1">
    <source>
        <dbReference type="ARBA" id="ARBA00022729"/>
    </source>
</evidence>
<dbReference type="NCBIfam" id="TIGR01614">
    <property type="entry name" value="PME_inhib"/>
    <property type="match status" value="1"/>
</dbReference>
<dbReference type="AlphaFoldDB" id="A0A5E4FUB5"/>
<dbReference type="Gene3D" id="1.20.140.40">
    <property type="entry name" value="Invertase/pectin methylesterase inhibitor family protein"/>
    <property type="match status" value="1"/>
</dbReference>
<proteinExistence type="inferred from homology"/>
<feature type="domain" description="Pectinesterase inhibitor" evidence="4">
    <location>
        <begin position="45"/>
        <end position="197"/>
    </location>
</feature>
<accession>A0A5E4FUB5</accession>
<dbReference type="InterPro" id="IPR006501">
    <property type="entry name" value="Pectinesterase_inhib_dom"/>
</dbReference>
<protein>
    <submittedName>
        <fullName evidence="5">PREDICTED: cell wall / vacuolar inhibitor</fullName>
    </submittedName>
</protein>
<reference evidence="6" key="1">
    <citation type="journal article" date="2020" name="Plant J.">
        <title>Transposons played a major role in the diversification between the closely related almond and peach genomes: results from the almond genome sequence.</title>
        <authorList>
            <person name="Alioto T."/>
            <person name="Alexiou K.G."/>
            <person name="Bardil A."/>
            <person name="Barteri F."/>
            <person name="Castanera R."/>
            <person name="Cruz F."/>
            <person name="Dhingra A."/>
            <person name="Duval H."/>
            <person name="Fernandez I Marti A."/>
            <person name="Frias L."/>
            <person name="Galan B."/>
            <person name="Garcia J.L."/>
            <person name="Howad W."/>
            <person name="Gomez-Garrido J."/>
            <person name="Gut M."/>
            <person name="Julca I."/>
            <person name="Morata J."/>
            <person name="Puigdomenech P."/>
            <person name="Ribeca P."/>
            <person name="Rubio Cabetas M.J."/>
            <person name="Vlasova A."/>
            <person name="Wirthensohn M."/>
            <person name="Garcia-Mas J."/>
            <person name="Gabaldon T."/>
            <person name="Casacuberta J.M."/>
            <person name="Arus P."/>
        </authorList>
    </citation>
    <scope>NUCLEOTIDE SEQUENCE [LARGE SCALE GENOMIC DNA]</scope>
    <source>
        <strain evidence="6">cv. Texas</strain>
    </source>
</reference>
<evidence type="ECO:0000256" key="3">
    <source>
        <dbReference type="ARBA" id="ARBA00038471"/>
    </source>
</evidence>
<dbReference type="PANTHER" id="PTHR35357:SF8">
    <property type="entry name" value="OS01G0111000 PROTEIN"/>
    <property type="match status" value="1"/>
</dbReference>
<dbReference type="Gramene" id="VVA31019">
    <property type="protein sequence ID" value="VVA31019"/>
    <property type="gene ID" value="Prudul26B016230"/>
</dbReference>
<dbReference type="GO" id="GO:0004857">
    <property type="term" value="F:enzyme inhibitor activity"/>
    <property type="evidence" value="ECO:0007669"/>
    <property type="project" value="InterPro"/>
</dbReference>